<protein>
    <recommendedName>
        <fullName evidence="3">Mitochondrial proton/calcium exchanger protein</fullName>
    </recommendedName>
    <alternativeName>
        <fullName evidence="10">Leucine zipper-EF-hand-containing transmembrane protein 1</fullName>
    </alternativeName>
</protein>
<dbReference type="PANTHER" id="PTHR14009">
    <property type="entry name" value="LEUCINE ZIPPER-EF-HAND CONTAINING TRANSMEMBRANE PROTEIN"/>
    <property type="match status" value="1"/>
</dbReference>
<dbReference type="GO" id="GO:0043022">
    <property type="term" value="F:ribosome binding"/>
    <property type="evidence" value="ECO:0007669"/>
    <property type="project" value="InterPro"/>
</dbReference>
<gene>
    <name evidence="16" type="ORF">PGTG_21341</name>
</gene>
<feature type="region of interest" description="Disordered" evidence="13">
    <location>
        <begin position="743"/>
        <end position="773"/>
    </location>
</feature>
<evidence type="ECO:0000256" key="9">
    <source>
        <dbReference type="ARBA" id="ARBA00023136"/>
    </source>
</evidence>
<feature type="compositionally biased region" description="Polar residues" evidence="13">
    <location>
        <begin position="762"/>
        <end position="773"/>
    </location>
</feature>
<keyword evidence="8 11" id="KW-0496">Mitochondrion</keyword>
<evidence type="ECO:0000256" key="12">
    <source>
        <dbReference type="SAM" id="Coils"/>
    </source>
</evidence>
<evidence type="ECO:0000259" key="15">
    <source>
        <dbReference type="PROSITE" id="PS51758"/>
    </source>
</evidence>
<dbReference type="PROSITE" id="PS51758">
    <property type="entry name" value="LETM1_RBD"/>
    <property type="match status" value="1"/>
</dbReference>
<comment type="similarity">
    <text evidence="2">Belongs to the LETM1 family.</text>
</comment>
<dbReference type="InterPro" id="IPR002048">
    <property type="entry name" value="EF_hand_dom"/>
</dbReference>
<feature type="coiled-coil region" evidence="12">
    <location>
        <begin position="1186"/>
        <end position="1236"/>
    </location>
</feature>
<dbReference type="GeneID" id="13540912"/>
<dbReference type="eggNOG" id="KOG1043">
    <property type="taxonomic scope" value="Eukaryota"/>
</dbReference>
<evidence type="ECO:0000313" key="17">
    <source>
        <dbReference type="Proteomes" id="UP000008783"/>
    </source>
</evidence>
<keyword evidence="5" id="KW-0812">Transmembrane</keyword>
<evidence type="ECO:0000256" key="3">
    <source>
        <dbReference type="ARBA" id="ARBA00020557"/>
    </source>
</evidence>
<dbReference type="Proteomes" id="UP000008783">
    <property type="component" value="Unassembled WGS sequence"/>
</dbReference>
<dbReference type="Pfam" id="PF07766">
    <property type="entry name" value="LETM1_RBD"/>
    <property type="match status" value="1"/>
</dbReference>
<dbReference type="RefSeq" id="XP_003890056.1">
    <property type="nucleotide sequence ID" value="XM_003890007.1"/>
</dbReference>
<name>H6QQZ5_PUCGT</name>
<proteinExistence type="inferred from homology"/>
<dbReference type="KEGG" id="pgr:PGTG_21341"/>
<dbReference type="GO" id="GO:0015297">
    <property type="term" value="F:antiporter activity"/>
    <property type="evidence" value="ECO:0007669"/>
    <property type="project" value="UniProtKB-KW"/>
</dbReference>
<evidence type="ECO:0000256" key="1">
    <source>
        <dbReference type="ARBA" id="ARBA00004434"/>
    </source>
</evidence>
<reference evidence="17" key="1">
    <citation type="journal article" date="2011" name="Proc. Natl. Acad. Sci. U.S.A.">
        <title>Obligate biotrophy features unraveled by the genomic analysis of rust fungi.</title>
        <authorList>
            <person name="Duplessis S."/>
            <person name="Cuomo C.A."/>
            <person name="Lin Y.-C."/>
            <person name="Aerts A."/>
            <person name="Tisserant E."/>
            <person name="Veneault-Fourrey C."/>
            <person name="Joly D.L."/>
            <person name="Hacquard S."/>
            <person name="Amselem J."/>
            <person name="Cantarel B.L."/>
            <person name="Chiu R."/>
            <person name="Coutinho P.M."/>
            <person name="Feau N."/>
            <person name="Field M."/>
            <person name="Frey P."/>
            <person name="Gelhaye E."/>
            <person name="Goldberg J."/>
            <person name="Grabherr M.G."/>
            <person name="Kodira C.D."/>
            <person name="Kohler A."/>
            <person name="Kuees U."/>
            <person name="Lindquist E.A."/>
            <person name="Lucas S.M."/>
            <person name="Mago R."/>
            <person name="Mauceli E."/>
            <person name="Morin E."/>
            <person name="Murat C."/>
            <person name="Pangilinan J.L."/>
            <person name="Park R."/>
            <person name="Pearson M."/>
            <person name="Quesneville H."/>
            <person name="Rouhier N."/>
            <person name="Sakthikumar S."/>
            <person name="Salamov A.A."/>
            <person name="Schmutz J."/>
            <person name="Selles B."/>
            <person name="Shapiro H."/>
            <person name="Tanguay P."/>
            <person name="Tuskan G.A."/>
            <person name="Henrissat B."/>
            <person name="Van de Peer Y."/>
            <person name="Rouze P."/>
            <person name="Ellis J.G."/>
            <person name="Dodds P.N."/>
            <person name="Schein J.E."/>
            <person name="Zhong S."/>
            <person name="Hamelin R.C."/>
            <person name="Grigoriev I.V."/>
            <person name="Szabo L.J."/>
            <person name="Martin F."/>
        </authorList>
    </citation>
    <scope>NUCLEOTIDE SEQUENCE [LARGE SCALE GENOMIC DNA]</scope>
    <source>
        <strain evidence="17">CRL 75-36-700-3 / race SCCL</strain>
    </source>
</reference>
<evidence type="ECO:0000256" key="11">
    <source>
        <dbReference type="PROSITE-ProRule" id="PRU01094"/>
    </source>
</evidence>
<feature type="region of interest" description="Disordered" evidence="13">
    <location>
        <begin position="88"/>
        <end position="120"/>
    </location>
</feature>
<evidence type="ECO:0000256" key="8">
    <source>
        <dbReference type="ARBA" id="ARBA00023128"/>
    </source>
</evidence>
<keyword evidence="4" id="KW-0813">Transport</keyword>
<evidence type="ECO:0000313" key="16">
    <source>
        <dbReference type="EMBL" id="EHS62973.1"/>
    </source>
</evidence>
<dbReference type="GO" id="GO:0005743">
    <property type="term" value="C:mitochondrial inner membrane"/>
    <property type="evidence" value="ECO:0007669"/>
    <property type="project" value="UniProtKB-SubCell"/>
</dbReference>
<dbReference type="InterPro" id="IPR044202">
    <property type="entry name" value="LETM1/MDM38-like"/>
</dbReference>
<dbReference type="SUPFAM" id="SSF47473">
    <property type="entry name" value="EF-hand"/>
    <property type="match status" value="1"/>
</dbReference>
<dbReference type="GO" id="GO:0005509">
    <property type="term" value="F:calcium ion binding"/>
    <property type="evidence" value="ECO:0007669"/>
    <property type="project" value="InterPro"/>
</dbReference>
<dbReference type="OrthoDB" id="275278at2759"/>
<feature type="compositionally biased region" description="Low complexity" evidence="13">
    <location>
        <begin position="1333"/>
        <end position="1363"/>
    </location>
</feature>
<evidence type="ECO:0000256" key="13">
    <source>
        <dbReference type="SAM" id="MobiDB-lite"/>
    </source>
</evidence>
<feature type="domain" description="Letm1 RBD" evidence="15">
    <location>
        <begin position="883"/>
        <end position="1076"/>
    </location>
</feature>
<organism evidence="16 17">
    <name type="scientific">Puccinia graminis f. sp. tritici (strain CRL 75-36-700-3 / race SCCL)</name>
    <name type="common">Black stem rust fungus</name>
    <dbReference type="NCBI Taxonomy" id="418459"/>
    <lineage>
        <taxon>Eukaryota</taxon>
        <taxon>Fungi</taxon>
        <taxon>Dikarya</taxon>
        <taxon>Basidiomycota</taxon>
        <taxon>Pucciniomycotina</taxon>
        <taxon>Pucciniomycetes</taxon>
        <taxon>Pucciniales</taxon>
        <taxon>Pucciniaceae</taxon>
        <taxon>Puccinia</taxon>
    </lineage>
</organism>
<evidence type="ECO:0000256" key="7">
    <source>
        <dbReference type="ARBA" id="ARBA00022989"/>
    </source>
</evidence>
<feature type="domain" description="EF-hand" evidence="14">
    <location>
        <begin position="1268"/>
        <end position="1303"/>
    </location>
</feature>
<sequence length="1380" mass="157053">MKRPSPLFWEQLPHIGKEDDPHSHWDKKLKPSQSSTAVNFLQQYHLESSDFPNRMSPEIGNPRNGRRPLSAIVGESVTHKDLQPSSYVARLTPPLPSDGSGSFYDRSQEDIPENSNHGTLIDLTESSDKVANVEISRANFRNHAFNHRHHDKIYEATKTGEIGGHAPLKEDQITLKNINPVLLAWLYSIKIGLTDSVHKEITDANEGIISNFAKSLAFNLDALIHHNQNQREGLSMEELLSRESSHNFKEFVHLLWSINSKFIRTFQTMQEDYIDEQIGVQRWLLNLLKDVGKAESVSMKIEETEGLTNLLKKALTSSYSPPTYSIFYNHNIALPSGLVCPNQILMTEAVVNVLASYYKSTNLRKWEALFSEDEDFVKALNKMISWNVNRTYVIKATGIVESEDRRAIFPWKNNVPADSKFATRDKRIPFFGGGGGSPIDGKVLDIERPLDSHNLMMTDFKPKDKWLAEENPDKMWVLISTIEPYYNKYVTGDCHPPYYGHIVRKLKNFRPESGERSSNLRISHDEPFQDEFYSSAIKMLQLIWKINSRFIESLGYSANGYIFHQEQHDLETEFLELVTLSEHPQSPSIYSQLPAMENLAFVQQKIIEALCSEDSQIIYKINKTKHNSQGGNFPKADSKGQRSNRKHQQQGKIDRHPFEMTGVWLRNSSIVSTRNQPARMIQRASTLGIARSSVLTAHPHQHSRAFSQLSPLGFPSNHWPSTSPLILRDRLAYPRSYNSLIKRFNSTGPTPPSDNEKELTQSHKSSSKTLTPATDQQLTRLQRIWKSVREEASHYWHGTKLLGKEIRLSAKYQLKLLKGKKLTRRERRQLKRTTTDLLRLIPFSVFLIVPFMELLLPVALKLFPNMLPSTFQNESKELEKKRKLLKVRLEMAKFLQETLKETGMTKKLNETEEFKEFFRKLRNTGEKPSTDDVVKVAKFFEDDLTLDNLSRPQLVSMCRYMNINAFGTDNFLRYTIRKRMKHLEADDAMIDAEGIDSLSVSELRHACQSRGIRSLNVDEEGLRKELAQWIDLHIHRGLSATLLILGRAFAFNRGGDGEAGDSTLESLKDALSSLPDTLLNEAELEVSNDSITNKQRLIVLEEQEELIEDELEQEQKEEDARKAQREQERIQKAEMEEQEKMKNVVETAANLLPIENAVDPDAIRMTSEQLNELGEALSILSAKSSVLKEKTELKQLAEENQEASEDPENTSSSALVKRIQKMIQQIDQQIEEYDTEVGNRMHQINIGQDGKISVADLQKALGAIKHRPSDEAIEILIDKLDMDHDGFVPLDHVLSLAEEEGLGIVFSDDDQDSKSNKILSKGKELRNDVGLKSQKPPSTTTSPQQPLSSSSSPSSSNDSSHQSAQKDDVKPKKSDIVEDP</sequence>
<evidence type="ECO:0000256" key="10">
    <source>
        <dbReference type="ARBA" id="ARBA00031360"/>
    </source>
</evidence>
<keyword evidence="7" id="KW-1133">Transmembrane helix</keyword>
<dbReference type="PROSITE" id="PS50222">
    <property type="entry name" value="EF_HAND_2"/>
    <property type="match status" value="1"/>
</dbReference>
<keyword evidence="17" id="KW-1185">Reference proteome</keyword>
<feature type="region of interest" description="Disordered" evidence="13">
    <location>
        <begin position="1306"/>
        <end position="1380"/>
    </location>
</feature>
<dbReference type="PANTHER" id="PTHR14009:SF1">
    <property type="entry name" value="MITOCHONDRIAL PROTON_CALCIUM EXCHANGER PROTEIN"/>
    <property type="match status" value="1"/>
</dbReference>
<dbReference type="EMBL" id="DS178277">
    <property type="protein sequence ID" value="EHS62973.1"/>
    <property type="molecule type" value="Genomic_DNA"/>
</dbReference>
<dbReference type="InParanoid" id="H6QQZ5"/>
<dbReference type="HOGENOM" id="CLU_255663_0_0_1"/>
<evidence type="ECO:0000256" key="5">
    <source>
        <dbReference type="ARBA" id="ARBA00022692"/>
    </source>
</evidence>
<comment type="subcellular location">
    <subcellularLocation>
        <location evidence="1">Mitochondrion inner membrane</location>
        <topology evidence="1">Single-pass membrane protein</topology>
    </subcellularLocation>
</comment>
<dbReference type="InterPro" id="IPR011992">
    <property type="entry name" value="EF-hand-dom_pair"/>
</dbReference>
<dbReference type="VEuPathDB" id="FungiDB:PGTG_21341"/>
<feature type="compositionally biased region" description="Basic and acidic residues" evidence="13">
    <location>
        <begin position="1364"/>
        <end position="1380"/>
    </location>
</feature>
<feature type="region of interest" description="Disordered" evidence="13">
    <location>
        <begin position="626"/>
        <end position="656"/>
    </location>
</feature>
<evidence type="ECO:0000256" key="2">
    <source>
        <dbReference type="ARBA" id="ARBA00009584"/>
    </source>
</evidence>
<dbReference type="GO" id="GO:0005739">
    <property type="term" value="C:mitochondrion"/>
    <property type="evidence" value="ECO:0000318"/>
    <property type="project" value="GO_Central"/>
</dbReference>
<keyword evidence="4" id="KW-0050">Antiport</keyword>
<evidence type="ECO:0000256" key="6">
    <source>
        <dbReference type="ARBA" id="ARBA00022792"/>
    </source>
</evidence>
<evidence type="ECO:0000259" key="14">
    <source>
        <dbReference type="PROSITE" id="PS50222"/>
    </source>
</evidence>
<evidence type="ECO:0000256" key="4">
    <source>
        <dbReference type="ARBA" id="ARBA00022449"/>
    </source>
</evidence>
<dbReference type="Gene3D" id="1.10.238.10">
    <property type="entry name" value="EF-hand"/>
    <property type="match status" value="1"/>
</dbReference>
<keyword evidence="6" id="KW-0999">Mitochondrion inner membrane</keyword>
<feature type="coiled-coil region" evidence="12">
    <location>
        <begin position="1097"/>
        <end position="1143"/>
    </location>
</feature>
<keyword evidence="9" id="KW-0472">Membrane</keyword>
<keyword evidence="12" id="KW-0175">Coiled coil</keyword>
<dbReference type="InterPro" id="IPR033122">
    <property type="entry name" value="LETM1-like_RBD"/>
</dbReference>
<dbReference type="STRING" id="418459.H6QQZ5"/>
<accession>H6QQZ5</accession>